<dbReference type="Pfam" id="PF12704">
    <property type="entry name" value="MacB_PCD"/>
    <property type="match status" value="2"/>
</dbReference>
<dbReference type="PANTHER" id="PTHR30572:SF18">
    <property type="entry name" value="ABC-TYPE MACROLIDE FAMILY EXPORT SYSTEM PERMEASE COMPONENT 2"/>
    <property type="match status" value="1"/>
</dbReference>
<feature type="transmembrane region" description="Helical" evidence="6">
    <location>
        <begin position="688"/>
        <end position="708"/>
    </location>
</feature>
<gene>
    <name evidence="9" type="ORF">SAMN04488089_106148</name>
</gene>
<dbReference type="EMBL" id="FOFY01000006">
    <property type="protein sequence ID" value="SEQ82828.1"/>
    <property type="molecule type" value="Genomic_DNA"/>
</dbReference>
<evidence type="ECO:0000313" key="10">
    <source>
        <dbReference type="Proteomes" id="UP000183496"/>
    </source>
</evidence>
<feature type="domain" description="MacB-like periplasmic core" evidence="8">
    <location>
        <begin position="446"/>
        <end position="654"/>
    </location>
</feature>
<dbReference type="InterPro" id="IPR025857">
    <property type="entry name" value="MacB_PCD"/>
</dbReference>
<feature type="transmembrane region" description="Helical" evidence="6">
    <location>
        <begin position="774"/>
        <end position="793"/>
    </location>
</feature>
<feature type="transmembrane region" description="Helical" evidence="6">
    <location>
        <begin position="20"/>
        <end position="41"/>
    </location>
</feature>
<keyword evidence="3 6" id="KW-0812">Transmembrane</keyword>
<dbReference type="AlphaFoldDB" id="A0AAJ5BDX6"/>
<dbReference type="Proteomes" id="UP000183496">
    <property type="component" value="Unassembled WGS sequence"/>
</dbReference>
<organism evidence="9 10">
    <name type="scientific">Myroides profundi</name>
    <dbReference type="NCBI Taxonomy" id="480520"/>
    <lineage>
        <taxon>Bacteria</taxon>
        <taxon>Pseudomonadati</taxon>
        <taxon>Bacteroidota</taxon>
        <taxon>Flavobacteriia</taxon>
        <taxon>Flavobacteriales</taxon>
        <taxon>Flavobacteriaceae</taxon>
        <taxon>Myroides</taxon>
    </lineage>
</organism>
<dbReference type="InterPro" id="IPR003838">
    <property type="entry name" value="ABC3_permease_C"/>
</dbReference>
<dbReference type="Pfam" id="PF02687">
    <property type="entry name" value="FtsX"/>
    <property type="match status" value="2"/>
</dbReference>
<dbReference type="KEGG" id="mpw:MPR_3431"/>
<evidence type="ECO:0000313" key="9">
    <source>
        <dbReference type="EMBL" id="SEQ82828.1"/>
    </source>
</evidence>
<dbReference type="GO" id="GO:0022857">
    <property type="term" value="F:transmembrane transporter activity"/>
    <property type="evidence" value="ECO:0007669"/>
    <property type="project" value="TreeGrafter"/>
</dbReference>
<feature type="transmembrane region" description="Helical" evidence="6">
    <location>
        <begin position="431"/>
        <end position="454"/>
    </location>
</feature>
<dbReference type="InterPro" id="IPR050250">
    <property type="entry name" value="Macrolide_Exporter_MacB"/>
</dbReference>
<feature type="domain" description="ABC3 transporter permease C-terminal" evidence="7">
    <location>
        <begin position="302"/>
        <end position="411"/>
    </location>
</feature>
<dbReference type="PANTHER" id="PTHR30572">
    <property type="entry name" value="MEMBRANE COMPONENT OF TRANSPORTER-RELATED"/>
    <property type="match status" value="1"/>
</dbReference>
<comment type="caution">
    <text evidence="9">The sequence shown here is derived from an EMBL/GenBank/DDBJ whole genome shotgun (WGS) entry which is preliminary data.</text>
</comment>
<evidence type="ECO:0000256" key="6">
    <source>
        <dbReference type="SAM" id="Phobius"/>
    </source>
</evidence>
<evidence type="ECO:0000256" key="3">
    <source>
        <dbReference type="ARBA" id="ARBA00022692"/>
    </source>
</evidence>
<proteinExistence type="predicted"/>
<keyword evidence="4 6" id="KW-1133">Transmembrane helix</keyword>
<feature type="domain" description="MacB-like periplasmic core" evidence="8">
    <location>
        <begin position="21"/>
        <end position="234"/>
    </location>
</feature>
<keyword evidence="2" id="KW-1003">Cell membrane</keyword>
<evidence type="ECO:0000256" key="1">
    <source>
        <dbReference type="ARBA" id="ARBA00004651"/>
    </source>
</evidence>
<feature type="transmembrane region" description="Helical" evidence="6">
    <location>
        <begin position="387"/>
        <end position="410"/>
    </location>
</feature>
<sequence length="811" mass="92784">MLKNWLKIYWYNTMKHKMYFLLTVIGLAIGLSAVIISYLYYTEEMSYDTWHKDSDRVFMVETKFSEEESWPSLSYPYGEVLKDISDRVETYTYLDAHYQGGVVLVNGESKAFEKASFGQSAFFDVFPFEIVQGNKIKPFDGPDQVFIKDTYVKYLFKDEEPVGQVILLWGKTFTVKGVYKEAETLSSINPNMVFNVLDERVENAIGSNGWGNYSSALWIKLKSPESKELIEKQLLSIYDDKVIAPVAKSKGLTIEELKKEKDYVLTFYLHDLKGQRLINSNQKNALPEGIANRNRIYIAIGLSSLIMLLSVFNYINITTVQVMNRGKESGVRKVLGANKASTMLQNYFESGVTVLISIIISLVIVEYALPSLRVFFKAKLLFNVLEFVPQVLLFLITVIFLVGTVPAFYISSFKTIEVLKGNIKRSKKGVWFKNTLLTVQFIVACFFIIGSLIVNQQVNYMLNKDLGYNANQIVGVPYNLKRDLVENTLPIYKRLKADILKIKGVEGASAWSLAIGGKNYSSVGYSYQGKQIQAGVAAMDDDFLKLFDIKLKEGRALSQDFASDSIKNVLLNEKAIAMMGITDNALGKEFEWNEEKVTIVGVVKDFNLFGLHEDYRPMIFMSLDFEQGWGSNMNEMSIKINTENVKETMEAIEQIWKKHNISDSPFTYEFVDKRFAQSFERSLQERKVFLVLNLLVVFIALFGLYSLASFTINSRLKEVAIRKVLGARPEDLIQKLTGQYIVFCLIGFGIAIFPSYYFLNKWLSDYAFRIEMSVWPFIFCFVIIMILTLLIVISRAYKATRVDVLKYIKYE</sequence>
<feature type="transmembrane region" description="Helical" evidence="6">
    <location>
        <begin position="296"/>
        <end position="315"/>
    </location>
</feature>
<protein>
    <submittedName>
        <fullName evidence="9">ABC transport system permease protein</fullName>
    </submittedName>
</protein>
<feature type="transmembrane region" description="Helical" evidence="6">
    <location>
        <begin position="740"/>
        <end position="759"/>
    </location>
</feature>
<evidence type="ECO:0000256" key="5">
    <source>
        <dbReference type="ARBA" id="ARBA00023136"/>
    </source>
</evidence>
<dbReference type="RefSeq" id="WP_041894623.1">
    <property type="nucleotide sequence ID" value="NZ_CP010817.1"/>
</dbReference>
<accession>A0AAJ5BDX6</accession>
<evidence type="ECO:0000256" key="4">
    <source>
        <dbReference type="ARBA" id="ARBA00022989"/>
    </source>
</evidence>
<evidence type="ECO:0000256" key="2">
    <source>
        <dbReference type="ARBA" id="ARBA00022475"/>
    </source>
</evidence>
<evidence type="ECO:0000259" key="7">
    <source>
        <dbReference type="Pfam" id="PF02687"/>
    </source>
</evidence>
<feature type="domain" description="ABC3 transporter permease C-terminal" evidence="7">
    <location>
        <begin position="691"/>
        <end position="802"/>
    </location>
</feature>
<name>A0AAJ5BDX6_MYRPR</name>
<evidence type="ECO:0000259" key="8">
    <source>
        <dbReference type="Pfam" id="PF12704"/>
    </source>
</evidence>
<dbReference type="GO" id="GO:0005886">
    <property type="term" value="C:plasma membrane"/>
    <property type="evidence" value="ECO:0007669"/>
    <property type="project" value="UniProtKB-SubCell"/>
</dbReference>
<keyword evidence="5 6" id="KW-0472">Membrane</keyword>
<reference evidence="9 10" key="1">
    <citation type="submission" date="2016-10" db="EMBL/GenBank/DDBJ databases">
        <authorList>
            <person name="Varghese N."/>
            <person name="Submissions S."/>
        </authorList>
    </citation>
    <scope>NUCLEOTIDE SEQUENCE [LARGE SCALE GENOMIC DNA]</scope>
    <source>
        <strain evidence="10">DSM 19823 / KCTC 23066 / CCTCC M 208030 / D25</strain>
    </source>
</reference>
<comment type="subcellular location">
    <subcellularLocation>
        <location evidence="1">Cell membrane</location>
        <topology evidence="1">Multi-pass membrane protein</topology>
    </subcellularLocation>
</comment>
<keyword evidence="10" id="KW-1185">Reference proteome</keyword>
<feature type="transmembrane region" description="Helical" evidence="6">
    <location>
        <begin position="347"/>
        <end position="367"/>
    </location>
</feature>